<reference evidence="1 2" key="1">
    <citation type="submission" date="2019-09" db="EMBL/GenBank/DDBJ databases">
        <title>Taxonomic organization of the family Brucellaceae based on a phylogenomic approach.</title>
        <authorList>
            <person name="Leclercq S."/>
            <person name="Cloeckaert A."/>
            <person name="Zygmunt M.S."/>
        </authorList>
    </citation>
    <scope>NUCLEOTIDE SEQUENCE [LARGE SCALE GENOMIC DNA]</scope>
    <source>
        <strain evidence="1 2">CCUG 34461</strain>
    </source>
</reference>
<accession>A0A6I0DXY0</accession>
<name>A0A6I0DXY0_BRUAN</name>
<dbReference type="RefSeq" id="WP_151576344.1">
    <property type="nucleotide sequence ID" value="NZ_WBWX01000001.1"/>
</dbReference>
<dbReference type="EMBL" id="WBWX01000001">
    <property type="protein sequence ID" value="KAB2803307.1"/>
    <property type="molecule type" value="Genomic_DNA"/>
</dbReference>
<evidence type="ECO:0000313" key="2">
    <source>
        <dbReference type="Proteomes" id="UP000441102"/>
    </source>
</evidence>
<protein>
    <submittedName>
        <fullName evidence="1">Uncharacterized protein</fullName>
    </submittedName>
</protein>
<gene>
    <name evidence="1" type="ORF">F9L06_03880</name>
</gene>
<comment type="caution">
    <text evidence="1">The sequence shown here is derived from an EMBL/GenBank/DDBJ whole genome shotgun (WGS) entry which is preliminary data.</text>
</comment>
<dbReference type="Proteomes" id="UP000441102">
    <property type="component" value="Unassembled WGS sequence"/>
</dbReference>
<evidence type="ECO:0000313" key="1">
    <source>
        <dbReference type="EMBL" id="KAB2803307.1"/>
    </source>
</evidence>
<dbReference type="AlphaFoldDB" id="A0A6I0DXY0"/>
<organism evidence="1 2">
    <name type="scientific">Brucella anthropi</name>
    <name type="common">Ochrobactrum anthropi</name>
    <dbReference type="NCBI Taxonomy" id="529"/>
    <lineage>
        <taxon>Bacteria</taxon>
        <taxon>Pseudomonadati</taxon>
        <taxon>Pseudomonadota</taxon>
        <taxon>Alphaproteobacteria</taxon>
        <taxon>Hyphomicrobiales</taxon>
        <taxon>Brucellaceae</taxon>
        <taxon>Brucella/Ochrobactrum group</taxon>
        <taxon>Brucella</taxon>
    </lineage>
</organism>
<sequence length="525" mass="57316">MGYKPGVGGVLKILKYNTDSALTLANEAYNRYFFNSETQNLSYIWDKFYFATGFNPAVYGSSTGVNGNLYVVEGAAASVAKRAVVAQTVSSTEYFMFYEIFARFPELGIVPIYEAKLMDAYGRVRIGYINSPDGNKGRVQTVRAYNSDITYSTPGATGAGGNSIRGFRSIHPDLGFTGWVGRINNNESPYSAALTNTDSGGFYRALTCQWDLPANSAPIVTPIAAPVPGQKMLRLRPDVAILTRRGFSVDSASGRQCIFSSNRLPGMCIMMGETGLIAANSSFYVPRTTDFPLHETMFVDPIVALDGLPFTIPAVDRTANKTGRQLRVYYKIDANGINFSVEGDYAVRIRFMVYATSTQALTSGGSRVLRKLPSGHIQIKRPGSSDANPSGNDILVDTRFPSVRVMAEGWLPIEYFSTANVVDGQYGSHAAIVQFDGSGQFIFPKVMCNWPERITQGFHQYIRAPGTNYWKPTNQSCVTVVEANRIVIHTSPGADTDIDTGSGGFLRNLPDPIGARYYVLSATTI</sequence>
<proteinExistence type="predicted"/>